<keyword evidence="1" id="KW-1133">Transmembrane helix</keyword>
<keyword evidence="1" id="KW-0812">Transmembrane</keyword>
<keyword evidence="3" id="KW-1185">Reference proteome</keyword>
<dbReference type="Proteomes" id="UP001597083">
    <property type="component" value="Unassembled WGS sequence"/>
</dbReference>
<protein>
    <recommendedName>
        <fullName evidence="4">PH domain-containing protein</fullName>
    </recommendedName>
</protein>
<feature type="transmembrane region" description="Helical" evidence="1">
    <location>
        <begin position="20"/>
        <end position="40"/>
    </location>
</feature>
<proteinExistence type="predicted"/>
<feature type="transmembrane region" description="Helical" evidence="1">
    <location>
        <begin position="164"/>
        <end position="189"/>
    </location>
</feature>
<comment type="caution">
    <text evidence="2">The sequence shown here is derived from an EMBL/GenBank/DDBJ whole genome shotgun (WGS) entry which is preliminary data.</text>
</comment>
<organism evidence="2 3">
    <name type="scientific">Actinomadura adrarensis</name>
    <dbReference type="NCBI Taxonomy" id="1819600"/>
    <lineage>
        <taxon>Bacteria</taxon>
        <taxon>Bacillati</taxon>
        <taxon>Actinomycetota</taxon>
        <taxon>Actinomycetes</taxon>
        <taxon>Streptosporangiales</taxon>
        <taxon>Thermomonosporaceae</taxon>
        <taxon>Actinomadura</taxon>
    </lineage>
</organism>
<reference evidence="3" key="1">
    <citation type="journal article" date="2019" name="Int. J. Syst. Evol. Microbiol.">
        <title>The Global Catalogue of Microorganisms (GCM) 10K type strain sequencing project: providing services to taxonomists for standard genome sequencing and annotation.</title>
        <authorList>
            <consortium name="The Broad Institute Genomics Platform"/>
            <consortium name="The Broad Institute Genome Sequencing Center for Infectious Disease"/>
            <person name="Wu L."/>
            <person name="Ma J."/>
        </authorList>
    </citation>
    <scope>NUCLEOTIDE SEQUENCE [LARGE SCALE GENOMIC DNA]</scope>
    <source>
        <strain evidence="3">JCM 31696</strain>
    </source>
</reference>
<evidence type="ECO:0000313" key="2">
    <source>
        <dbReference type="EMBL" id="MFD0850726.1"/>
    </source>
</evidence>
<keyword evidence="1" id="KW-0472">Membrane</keyword>
<evidence type="ECO:0008006" key="4">
    <source>
        <dbReference type="Google" id="ProtNLM"/>
    </source>
</evidence>
<feature type="transmembrane region" description="Helical" evidence="1">
    <location>
        <begin position="46"/>
        <end position="67"/>
    </location>
</feature>
<feature type="transmembrane region" description="Helical" evidence="1">
    <location>
        <begin position="201"/>
        <end position="221"/>
    </location>
</feature>
<name>A0ABW3CB40_9ACTN</name>
<dbReference type="EMBL" id="JBHTIR010000084">
    <property type="protein sequence ID" value="MFD0850726.1"/>
    <property type="molecule type" value="Genomic_DNA"/>
</dbReference>
<gene>
    <name evidence="2" type="ORF">ACFQ07_00570</name>
</gene>
<evidence type="ECO:0000256" key="1">
    <source>
        <dbReference type="SAM" id="Phobius"/>
    </source>
</evidence>
<sequence length="230" mass="25502">METGTRGQVIRRYRLRPGQLVFITLLLGWEGVPLAVAVVPDDDLSVTFKAGLIALISLVYLALIAFWRAATIVHRDHIAVRLLRTRRTAWSDVLSIEIDPASPRTMLLDREGHLFALKGGVGAGAEEVRAIRDTWERSRGEDWTPPAEAFVLAAQLRARARTFAFVWAFLLTVGSFLVLLLSGFVIGSGMESDELPWPFEAIGFVPLVVFPAAYQVALRILHHQRPTPAP</sequence>
<accession>A0ABW3CB40</accession>
<evidence type="ECO:0000313" key="3">
    <source>
        <dbReference type="Proteomes" id="UP001597083"/>
    </source>
</evidence>